<proteinExistence type="predicted"/>
<evidence type="ECO:0000313" key="4">
    <source>
        <dbReference type="Proteomes" id="UP000195880"/>
    </source>
</evidence>
<feature type="compositionally biased region" description="Low complexity" evidence="1">
    <location>
        <begin position="103"/>
        <end position="146"/>
    </location>
</feature>
<keyword evidence="2" id="KW-1133">Transmembrane helix</keyword>
<dbReference type="AlphaFoldDB" id="A0A1Z1WDA7"/>
<name>A0A1Z1WDA7_9ACTN</name>
<accession>A0A1Z1WDA7</accession>
<feature type="region of interest" description="Disordered" evidence="1">
    <location>
        <begin position="73"/>
        <end position="181"/>
    </location>
</feature>
<gene>
    <name evidence="3" type="ORF">SMD44_03855</name>
</gene>
<feature type="transmembrane region" description="Helical" evidence="2">
    <location>
        <begin position="49"/>
        <end position="72"/>
    </location>
</feature>
<organism evidence="3 4">
    <name type="scientific">Streptomyces alboflavus</name>
    <dbReference type="NCBI Taxonomy" id="67267"/>
    <lineage>
        <taxon>Bacteria</taxon>
        <taxon>Bacillati</taxon>
        <taxon>Actinomycetota</taxon>
        <taxon>Actinomycetes</taxon>
        <taxon>Kitasatosporales</taxon>
        <taxon>Streptomycetaceae</taxon>
        <taxon>Streptomyces</taxon>
    </lineage>
</organism>
<reference evidence="3 4" key="1">
    <citation type="submission" date="2017-05" db="EMBL/GenBank/DDBJ databases">
        <title>Streptomyces alboflavus Genome sequencing and assembly.</title>
        <authorList>
            <person name="Wang Y."/>
            <person name="Du B."/>
            <person name="Ding Y."/>
            <person name="Liu H."/>
            <person name="Hou Q."/>
            <person name="Liu K."/>
            <person name="Wang C."/>
            <person name="Yao L."/>
        </authorList>
    </citation>
    <scope>NUCLEOTIDE SEQUENCE [LARGE SCALE GENOMIC DNA]</scope>
    <source>
        <strain evidence="3 4">MDJK44</strain>
    </source>
</reference>
<dbReference type="STRING" id="67267.GCA_000716675_07664"/>
<sequence length="181" mass="18123">MTEAHYDDPLDDPLADALRELAAAAERGSDPAPAPVVTARGERVRRRRFAVLAASAVLLFGGVGGAVAAGLAGPEEQVSPADTRDPRPAPSSGDPVPDPTDASSSPGPTETTEPPDGPDASAPPSTTGTSGSSADTDPSRSPTYPQRTPPPTTGTQSATETPYRGAGTSPPPTSDMTAGPD</sequence>
<evidence type="ECO:0000256" key="2">
    <source>
        <dbReference type="SAM" id="Phobius"/>
    </source>
</evidence>
<dbReference type="RefSeq" id="WP_087884673.1">
    <property type="nucleotide sequence ID" value="NZ_CP021748.1"/>
</dbReference>
<dbReference type="KEGG" id="salf:SMD44_03855"/>
<feature type="region of interest" description="Disordered" evidence="1">
    <location>
        <begin position="24"/>
        <end position="43"/>
    </location>
</feature>
<protein>
    <submittedName>
        <fullName evidence="3">Uncharacterized protein</fullName>
    </submittedName>
</protein>
<keyword evidence="2" id="KW-0472">Membrane</keyword>
<dbReference type="EMBL" id="CP021748">
    <property type="protein sequence ID" value="ARX84417.1"/>
    <property type="molecule type" value="Genomic_DNA"/>
</dbReference>
<keyword evidence="2" id="KW-0812">Transmembrane</keyword>
<evidence type="ECO:0000256" key="1">
    <source>
        <dbReference type="SAM" id="MobiDB-lite"/>
    </source>
</evidence>
<dbReference type="Proteomes" id="UP000195880">
    <property type="component" value="Chromosome"/>
</dbReference>
<evidence type="ECO:0000313" key="3">
    <source>
        <dbReference type="EMBL" id="ARX84417.1"/>
    </source>
</evidence>
<keyword evidence="4" id="KW-1185">Reference proteome</keyword>